<accession>A0AAQ3KV50</accession>
<dbReference type="EMBL" id="CP136896">
    <property type="protein sequence ID" value="WOL15558.1"/>
    <property type="molecule type" value="Genomic_DNA"/>
</dbReference>
<gene>
    <name evidence="1" type="ORF">Cni_G24339</name>
</gene>
<dbReference type="AlphaFoldDB" id="A0AAQ3KV50"/>
<dbReference type="Pfam" id="PF04502">
    <property type="entry name" value="Saf4_Yju2"/>
    <property type="match status" value="1"/>
</dbReference>
<protein>
    <submittedName>
        <fullName evidence="1">Uncharacterized protein</fullName>
    </submittedName>
</protein>
<evidence type="ECO:0000313" key="1">
    <source>
        <dbReference type="EMBL" id="WOL15558.1"/>
    </source>
</evidence>
<evidence type="ECO:0000313" key="2">
    <source>
        <dbReference type="Proteomes" id="UP001327560"/>
    </source>
</evidence>
<keyword evidence="2" id="KW-1185">Reference proteome</keyword>
<proteinExistence type="predicted"/>
<dbReference type="PANTHER" id="PTHR12111">
    <property type="entry name" value="SPLICING FACTOR YJU2"/>
    <property type="match status" value="1"/>
</dbReference>
<dbReference type="PANTHER" id="PTHR12111:SF1">
    <property type="entry name" value="SPLICING FACTOR YJU2"/>
    <property type="match status" value="1"/>
</dbReference>
<reference evidence="1 2" key="1">
    <citation type="submission" date="2023-10" db="EMBL/GenBank/DDBJ databases">
        <title>Chromosome-scale genome assembly provides insights into flower coloration mechanisms of Canna indica.</title>
        <authorList>
            <person name="Li C."/>
        </authorList>
    </citation>
    <scope>NUCLEOTIDE SEQUENCE [LARGE SCALE GENOMIC DNA]</scope>
    <source>
        <tissue evidence="1">Flower</tissue>
    </source>
</reference>
<dbReference type="Proteomes" id="UP001327560">
    <property type="component" value="Chromosome 7"/>
</dbReference>
<organism evidence="1 2">
    <name type="scientific">Canna indica</name>
    <name type="common">Indian-shot</name>
    <dbReference type="NCBI Taxonomy" id="4628"/>
    <lineage>
        <taxon>Eukaryota</taxon>
        <taxon>Viridiplantae</taxon>
        <taxon>Streptophyta</taxon>
        <taxon>Embryophyta</taxon>
        <taxon>Tracheophyta</taxon>
        <taxon>Spermatophyta</taxon>
        <taxon>Magnoliopsida</taxon>
        <taxon>Liliopsida</taxon>
        <taxon>Zingiberales</taxon>
        <taxon>Cannaceae</taxon>
        <taxon>Canna</taxon>
    </lineage>
</organism>
<dbReference type="GO" id="GO:0000398">
    <property type="term" value="P:mRNA splicing, via spliceosome"/>
    <property type="evidence" value="ECO:0007669"/>
    <property type="project" value="InterPro"/>
</dbReference>
<dbReference type="InterPro" id="IPR007590">
    <property type="entry name" value="Saf4/Yju2"/>
</dbReference>
<sequence>MGDAMKSLENRALDSKQDMDILAAVEQMRSMKSMHATVSVDLMLETLKRLAYEKGSEDFVRRIDNADVQSSYLSETSQKILKCLGFREFTMNLTRRRRRMSICIKVG</sequence>
<name>A0AAQ3KV50_9LILI</name>
<dbReference type="GO" id="GO:0071006">
    <property type="term" value="C:U2-type catalytic step 1 spliceosome"/>
    <property type="evidence" value="ECO:0007669"/>
    <property type="project" value="TreeGrafter"/>
</dbReference>